<sequence length="396" mass="42990">MISLLQSCKDNELNAPVITGVRNYAAAPDDTVLTSLIPGQWVVLEGQNLSGITFVAFNGVPASFNTTMSTQSYAVIQVPSIIPFPSIPADKLNTIQYITTDGTTTFRFDIVAPAPVISSISNENARQGDSVYVFGTNLFMIEKLNFSGAEITQYTTSVQGNYLAFVLPELTESKPVSVTTRSGVYTTPFNVNNVSVNDSTTYILANAEGGSGWEWWGGATLESGDSQSSWPPYNRDFAGNKTSFFTLKYNDLASGAGAEWSHAVRVAEGQWMASQNLADSPDRWAVKFEMNIARSWNGTTLCMKSMNGNYIVRYEPWKTNSSPSGPARSETQGWQTVTIPLSSFRTQEGQGLPVATIGDLIAGTAKSPLQIYVHNYGSAPTGFYGAFDNIRVVKIQ</sequence>
<proteinExistence type="predicted"/>
<comment type="caution">
    <text evidence="2">The sequence shown here is derived from an EMBL/GenBank/DDBJ whole genome shotgun (WGS) entry which is preliminary data.</text>
</comment>
<reference evidence="2" key="1">
    <citation type="submission" date="2023-05" db="EMBL/GenBank/DDBJ databases">
        <authorList>
            <person name="Zhang X."/>
        </authorList>
    </citation>
    <scope>NUCLEOTIDE SEQUENCE</scope>
    <source>
        <strain evidence="2">YF14B1</strain>
    </source>
</reference>
<dbReference type="Gene3D" id="2.60.40.10">
    <property type="entry name" value="Immunoglobulins"/>
    <property type="match status" value="2"/>
</dbReference>
<dbReference type="Pfam" id="PF18329">
    <property type="entry name" value="SGBP_B_XBD"/>
    <property type="match status" value="1"/>
</dbReference>
<evidence type="ECO:0000313" key="3">
    <source>
        <dbReference type="Proteomes" id="UP001241110"/>
    </source>
</evidence>
<evidence type="ECO:0000259" key="1">
    <source>
        <dbReference type="Pfam" id="PF18329"/>
    </source>
</evidence>
<accession>A0AAE3QV41</accession>
<dbReference type="Proteomes" id="UP001241110">
    <property type="component" value="Unassembled WGS sequence"/>
</dbReference>
<feature type="domain" description="Surface glycan-binding protein B xyloglucan binding" evidence="1">
    <location>
        <begin position="198"/>
        <end position="394"/>
    </location>
</feature>
<dbReference type="InterPro" id="IPR040475">
    <property type="entry name" value="SGBP_B_XBD"/>
</dbReference>
<organism evidence="2 3">
    <name type="scientific">Xanthocytophaga flava</name>
    <dbReference type="NCBI Taxonomy" id="3048013"/>
    <lineage>
        <taxon>Bacteria</taxon>
        <taxon>Pseudomonadati</taxon>
        <taxon>Bacteroidota</taxon>
        <taxon>Cytophagia</taxon>
        <taxon>Cytophagales</taxon>
        <taxon>Rhodocytophagaceae</taxon>
        <taxon>Xanthocytophaga</taxon>
    </lineage>
</organism>
<dbReference type="AlphaFoldDB" id="A0AAE3QV41"/>
<gene>
    <name evidence="2" type="ORF">QNI16_34090</name>
</gene>
<name>A0AAE3QV41_9BACT</name>
<protein>
    <submittedName>
        <fullName evidence="2">Glycan-binding surface protein</fullName>
    </submittedName>
</protein>
<dbReference type="GO" id="GO:0030247">
    <property type="term" value="F:polysaccharide binding"/>
    <property type="evidence" value="ECO:0007669"/>
    <property type="project" value="InterPro"/>
</dbReference>
<dbReference type="InterPro" id="IPR013783">
    <property type="entry name" value="Ig-like_fold"/>
</dbReference>
<dbReference type="EMBL" id="JASJOS010000021">
    <property type="protein sequence ID" value="MDJ1485571.1"/>
    <property type="molecule type" value="Genomic_DNA"/>
</dbReference>
<evidence type="ECO:0000313" key="2">
    <source>
        <dbReference type="EMBL" id="MDJ1485571.1"/>
    </source>
</evidence>